<dbReference type="PANTHER" id="PTHR30273">
    <property type="entry name" value="PERIPLASMIC SIGNAL SENSOR AND SIGMA FACTOR ACTIVATOR FECR-RELATED"/>
    <property type="match status" value="1"/>
</dbReference>
<feature type="domain" description="Protein FecR C-terminal" evidence="3">
    <location>
        <begin position="242"/>
        <end position="311"/>
    </location>
</feature>
<dbReference type="PIRSF" id="PIRSF018266">
    <property type="entry name" value="FecR"/>
    <property type="match status" value="1"/>
</dbReference>
<dbReference type="RefSeq" id="WP_149839159.1">
    <property type="nucleotide sequence ID" value="NZ_VUOC01000003.1"/>
</dbReference>
<keyword evidence="1" id="KW-0472">Membrane</keyword>
<sequence length="314" mass="34775">MKIDKNILAKYFKGECSEEEAAFVDAYLQQETTPEMDAYLATTWEAAQAPVIPTPVATPVKTVKLHRVWFGAAAAILALVSVCAWLWQSKRTMPEHALALQWDTIYNASRNIRLVSMPDGSKVWLSAHAAVAYTANYNDTTRELWLQGEAYFDVAQQAGKPFRVHTHDLVTTALGTAFNIATTNRADSSIAVSLLSGKVSVSADGFSHILQPGEMLLYKKGVLPASITRFNAAEILDWKNGKLIFDNTTLEDAFAKLQSRYKQNIVLEDNNLAKKKVSGSFTSNMTLEQILATLQYVHGFSYKLAGDTYVVDRP</sequence>
<name>A0A5B2VTJ8_9BACT</name>
<dbReference type="Gene3D" id="2.60.120.1440">
    <property type="match status" value="1"/>
</dbReference>
<dbReference type="InterPro" id="IPR012373">
    <property type="entry name" value="Ferrdict_sens_TM"/>
</dbReference>
<dbReference type="EMBL" id="VUOC01000003">
    <property type="protein sequence ID" value="KAA2241652.1"/>
    <property type="molecule type" value="Genomic_DNA"/>
</dbReference>
<reference evidence="4 5" key="2">
    <citation type="submission" date="2019-09" db="EMBL/GenBank/DDBJ databases">
        <authorList>
            <person name="Jin C."/>
        </authorList>
    </citation>
    <scope>NUCLEOTIDE SEQUENCE [LARGE SCALE GENOMIC DNA]</scope>
    <source>
        <strain evidence="4 5">BN140078</strain>
    </source>
</reference>
<organism evidence="4 5">
    <name type="scientific">Chitinophaga agrisoli</name>
    <dbReference type="NCBI Taxonomy" id="2607653"/>
    <lineage>
        <taxon>Bacteria</taxon>
        <taxon>Pseudomonadati</taxon>
        <taxon>Bacteroidota</taxon>
        <taxon>Chitinophagia</taxon>
        <taxon>Chitinophagales</taxon>
        <taxon>Chitinophagaceae</taxon>
        <taxon>Chitinophaga</taxon>
    </lineage>
</organism>
<dbReference type="InterPro" id="IPR006860">
    <property type="entry name" value="FecR"/>
</dbReference>
<feature type="domain" description="FecR protein" evidence="2">
    <location>
        <begin position="106"/>
        <end position="199"/>
    </location>
</feature>
<gene>
    <name evidence="4" type="ORF">F0L74_17385</name>
</gene>
<accession>A0A5B2VTJ8</accession>
<evidence type="ECO:0000313" key="5">
    <source>
        <dbReference type="Proteomes" id="UP000324611"/>
    </source>
</evidence>
<reference evidence="4 5" key="1">
    <citation type="submission" date="2019-09" db="EMBL/GenBank/DDBJ databases">
        <title>Chitinophaga ginsengihumi sp. nov., isolated from soil of ginseng rhizosphere.</title>
        <authorList>
            <person name="Lee J."/>
        </authorList>
    </citation>
    <scope>NUCLEOTIDE SEQUENCE [LARGE SCALE GENOMIC DNA]</scope>
    <source>
        <strain evidence="4 5">BN140078</strain>
    </source>
</reference>
<evidence type="ECO:0000256" key="1">
    <source>
        <dbReference type="SAM" id="Phobius"/>
    </source>
</evidence>
<evidence type="ECO:0000313" key="4">
    <source>
        <dbReference type="EMBL" id="KAA2241652.1"/>
    </source>
</evidence>
<feature type="transmembrane region" description="Helical" evidence="1">
    <location>
        <begin position="68"/>
        <end position="87"/>
    </location>
</feature>
<dbReference type="Pfam" id="PF16344">
    <property type="entry name" value="FecR_C"/>
    <property type="match status" value="1"/>
</dbReference>
<dbReference type="GO" id="GO:0016989">
    <property type="term" value="F:sigma factor antagonist activity"/>
    <property type="evidence" value="ECO:0007669"/>
    <property type="project" value="TreeGrafter"/>
</dbReference>
<dbReference type="Gene3D" id="3.55.50.30">
    <property type="match status" value="1"/>
</dbReference>
<evidence type="ECO:0000259" key="3">
    <source>
        <dbReference type="Pfam" id="PF16344"/>
    </source>
</evidence>
<dbReference type="PANTHER" id="PTHR30273:SF2">
    <property type="entry name" value="PROTEIN FECR"/>
    <property type="match status" value="1"/>
</dbReference>
<evidence type="ECO:0000259" key="2">
    <source>
        <dbReference type="Pfam" id="PF04773"/>
    </source>
</evidence>
<dbReference type="Proteomes" id="UP000324611">
    <property type="component" value="Unassembled WGS sequence"/>
</dbReference>
<dbReference type="Pfam" id="PF04773">
    <property type="entry name" value="FecR"/>
    <property type="match status" value="1"/>
</dbReference>
<dbReference type="InterPro" id="IPR032508">
    <property type="entry name" value="FecR_C"/>
</dbReference>
<keyword evidence="1" id="KW-0812">Transmembrane</keyword>
<proteinExistence type="predicted"/>
<keyword evidence="1" id="KW-1133">Transmembrane helix</keyword>
<protein>
    <submittedName>
        <fullName evidence="4">DUF4974 domain-containing protein</fullName>
    </submittedName>
</protein>
<dbReference type="AlphaFoldDB" id="A0A5B2VTJ8"/>
<comment type="caution">
    <text evidence="4">The sequence shown here is derived from an EMBL/GenBank/DDBJ whole genome shotgun (WGS) entry which is preliminary data.</text>
</comment>
<keyword evidence="5" id="KW-1185">Reference proteome</keyword>